<dbReference type="Proteomes" id="UP000092575">
    <property type="component" value="Unassembled WGS sequence"/>
</dbReference>
<dbReference type="SMART" id="SM00912">
    <property type="entry name" value="Haemagg_act"/>
    <property type="match status" value="1"/>
</dbReference>
<reference evidence="4 6" key="2">
    <citation type="submission" date="2020-12" db="EMBL/GenBank/DDBJ databases">
        <title>FDA dAtabase for Regulatory Grade micrObial Sequences (FDA-ARGOS): Supporting development and validation of Infectious Disease Dx tests.</title>
        <authorList>
            <person name="Sproer C."/>
            <person name="Gronow S."/>
            <person name="Severitt S."/>
            <person name="Schroder I."/>
            <person name="Tallon L."/>
            <person name="Sadzewicz L."/>
            <person name="Zhao X."/>
            <person name="Boylan J."/>
            <person name="Ott S."/>
            <person name="Bowen H."/>
            <person name="Vavikolanu K."/>
            <person name="Mehta A."/>
            <person name="Aluvathingal J."/>
            <person name="Nadendla S."/>
            <person name="Lowell S."/>
            <person name="Myers T."/>
            <person name="Yan Y."/>
            <person name="Sichtig H."/>
        </authorList>
    </citation>
    <scope>NUCLEOTIDE SEQUENCE [LARGE SCALE GENOMIC DNA]</scope>
    <source>
        <strain evidence="4 6">FDAARGOS_869</strain>
    </source>
</reference>
<dbReference type="EMBL" id="LXTW01000009">
    <property type="protein sequence ID" value="OBX85309.1"/>
    <property type="molecule type" value="Genomic_DNA"/>
</dbReference>
<feature type="domain" description="Filamentous haemagglutinin FhaB/tRNA nuclease CdiA-like TPS" evidence="2">
    <location>
        <begin position="86"/>
        <end position="206"/>
    </location>
</feature>
<evidence type="ECO:0000313" key="3">
    <source>
        <dbReference type="EMBL" id="OBX85309.1"/>
    </source>
</evidence>
<dbReference type="InterPro" id="IPR025157">
    <property type="entry name" value="Hemagglutinin_rpt"/>
</dbReference>
<feature type="region of interest" description="Disordered" evidence="1">
    <location>
        <begin position="1610"/>
        <end position="1644"/>
    </location>
</feature>
<evidence type="ECO:0000256" key="1">
    <source>
        <dbReference type="SAM" id="MobiDB-lite"/>
    </source>
</evidence>
<dbReference type="InterPro" id="IPR012334">
    <property type="entry name" value="Pectin_lyas_fold"/>
</dbReference>
<proteinExistence type="predicted"/>
<feature type="compositionally biased region" description="Polar residues" evidence="1">
    <location>
        <begin position="1615"/>
        <end position="1644"/>
    </location>
</feature>
<feature type="region of interest" description="Disordered" evidence="1">
    <location>
        <begin position="450"/>
        <end position="494"/>
    </location>
</feature>
<dbReference type="Pfam" id="PF13018">
    <property type="entry name" value="ESPR"/>
    <property type="match status" value="1"/>
</dbReference>
<feature type="compositionally biased region" description="Polar residues" evidence="1">
    <location>
        <begin position="1697"/>
        <end position="1734"/>
    </location>
</feature>
<dbReference type="RefSeq" id="WP_067007844.1">
    <property type="nucleotide sequence ID" value="NZ_CP065728.1"/>
</dbReference>
<dbReference type="Pfam" id="PF13332">
    <property type="entry name" value="Fil_haemagg_2"/>
    <property type="match status" value="1"/>
</dbReference>
<protein>
    <submittedName>
        <fullName evidence="4">Hemagglutinin repeat-containing protein</fullName>
    </submittedName>
</protein>
<name>A0A1B8QMT5_MORNO</name>
<dbReference type="Gene3D" id="2.160.20.10">
    <property type="entry name" value="Single-stranded right-handed beta-helix, Pectin lyase-like"/>
    <property type="match status" value="1"/>
</dbReference>
<evidence type="ECO:0000313" key="6">
    <source>
        <dbReference type="Proteomes" id="UP000594834"/>
    </source>
</evidence>
<dbReference type="InterPro" id="IPR011050">
    <property type="entry name" value="Pectin_lyase_fold/virulence"/>
</dbReference>
<accession>A0A1B8QMT5</accession>
<dbReference type="SUPFAM" id="SSF51126">
    <property type="entry name" value="Pectin lyase-like"/>
    <property type="match status" value="1"/>
</dbReference>
<keyword evidence="6" id="KW-1185">Reference proteome</keyword>
<evidence type="ECO:0000259" key="2">
    <source>
        <dbReference type="SMART" id="SM00912"/>
    </source>
</evidence>
<dbReference type="GO" id="GO:0003824">
    <property type="term" value="F:catalytic activity"/>
    <property type="evidence" value="ECO:0007669"/>
    <property type="project" value="UniProtKB-ARBA"/>
</dbReference>
<reference evidence="3 5" key="1">
    <citation type="submission" date="2016-05" db="EMBL/GenBank/DDBJ databases">
        <title>Draft genome sequence of Moraxella nonliquefaciens CCUG 348T.</title>
        <authorList>
            <person name="Salva-Serra F."/>
            <person name="Engstrom-Jakobsson H."/>
            <person name="Thorell K."/>
            <person name="Gonzales-Siles L."/>
            <person name="Karlsson R."/>
            <person name="Boulund F."/>
            <person name="Engstrand L."/>
            <person name="Kristiansson E."/>
            <person name="Moore E."/>
        </authorList>
    </citation>
    <scope>NUCLEOTIDE SEQUENCE [LARGE SCALE GENOMIC DNA]</scope>
    <source>
        <strain evidence="3 5">CCUG 348</strain>
    </source>
</reference>
<evidence type="ECO:0000313" key="4">
    <source>
        <dbReference type="EMBL" id="QPT44889.1"/>
    </source>
</evidence>
<feature type="region of interest" description="Disordered" evidence="1">
    <location>
        <begin position="1458"/>
        <end position="1477"/>
    </location>
</feature>
<dbReference type="InterPro" id="IPR024973">
    <property type="entry name" value="ESPR"/>
</dbReference>
<evidence type="ECO:0000313" key="5">
    <source>
        <dbReference type="Proteomes" id="UP000092575"/>
    </source>
</evidence>
<feature type="region of interest" description="Disordered" evidence="1">
    <location>
        <begin position="1691"/>
        <end position="1734"/>
    </location>
</feature>
<dbReference type="EMBL" id="CP065728">
    <property type="protein sequence ID" value="QPT44889.1"/>
    <property type="molecule type" value="Genomic_DNA"/>
</dbReference>
<dbReference type="NCBIfam" id="TIGR01901">
    <property type="entry name" value="adhes_NPXG"/>
    <property type="match status" value="1"/>
</dbReference>
<dbReference type="Proteomes" id="UP000594834">
    <property type="component" value="Chromosome"/>
</dbReference>
<dbReference type="InterPro" id="IPR008638">
    <property type="entry name" value="FhaB/CdiA-like_TPS"/>
</dbReference>
<organism evidence="3 5">
    <name type="scientific">Moraxella nonliquefaciens</name>
    <dbReference type="NCBI Taxonomy" id="478"/>
    <lineage>
        <taxon>Bacteria</taxon>
        <taxon>Pseudomonadati</taxon>
        <taxon>Pseudomonadota</taxon>
        <taxon>Gammaproteobacteria</taxon>
        <taxon>Moraxellales</taxon>
        <taxon>Moraxellaceae</taxon>
        <taxon>Moraxella</taxon>
    </lineage>
</organism>
<dbReference type="STRING" id="478.A7456_10335"/>
<sequence length="2668" mass="281321">MNHVYKTVFNKSKQTWMAVCEYARRVGCGSASGGSKSVTRGIVGSMTFLSFAVLMALQSAHANTPTTIIADKSADKALQPIVLNTASGVVSVNIATPNDKGLSNNHYRQFDVGGSGVILNNNRKAVSTQIAGFVAANPYMARGEASTILNQINSNHPSHLGGFIEVAGKKADVIIANPSGLLINGAGFINAGHVHLAAANSQVNQGQVTGYEVGTGHIAAHGKLNLQGTDYAALIAKAVQINDEIYAGDKLDVITGENQVSLQDGSFNQLSAVHQNNGVSSTSQQGVALDISNLGGMYAGKIHLIGTDKGFGVNNQGVITATGTLTLDSQGNLVNTGKILAKDAVTINTHRSTTQNNGTLLSEQADIAINTASLNNTGIIHSTQTAKIAAKEAIENRGSVYGGVLQVDTGKLNNTGQLIQTGTGKLDITTDTLINIDKAVIGQSLYGQTSIPTPSAPSSDQSAGSISNQPKDSTAGSTGNSSINPQSPANAGAAQSITVPNADGYIIATNRFNNTGDQALITATGDITITANQTSNTKQASIDAQSLNTNTLTNTDSKIALDEINWQLTSFDNTKGSITAKNGMVIGSESAIINTGGSLTSGTDITLVAKDRIINQDGIITAVKQADITANELQNGGAIQADAIAITQQLDHTHTDQDKLVANRLAFTTSGKLINQSQFTAGQTLTLNANHIDNTQAGIITSGNHTQITSQTDITNQGLINGDTTILKAKDTINNLAGGRLYGTHLAIQADTLNNTPAKAKDIDTHHTAPVIAARQRLDIGANHLNNNPNPDRAGKFNDSFDNQALITSLGGLNLGGSLDDNHHATGKAQTVVNQGATIESAGQMQVDTKTLLNTNADFKKHTVKVEAESVYGQTLYRNREQSGAAPVIQKSTDVADLGAKPMAGLFDCPDGSDCIMNYDNDSAIWAYFKIDAPKEPIPDIKAKDLLDEPEPPKDETAQSCALAGADNQACVQYNKDLANYTKVMGPLLTWEEDNAAAIAALELAIIAHNRQFNKNKSDVDLALNLYTTDEAYLGPTSRKGAPTGALYVKQENGRYHRVGEEIDEITVDFVVYEDKTLTSDPARMVAGQNLVIHGDALINDKSQMNAGAGFAVLGDRVIQTPDNGLYGEKTKVTENGRYVSRTVVSSGTGRRHKRVDIGSGAFVQSFAPLATYELPILNAAINTTPSSTSIDKPTTGNNLFAIINVQDSAINIPNSALYIINADDPNLPLIQTDPAFTDYKQWLGSDYMLKALQSDPNHIHKRLSDGYGEQARIKDQYYLLTGRHINTDYSSQEDAFKQLMDNGITHAKQFGYTLGTALTPDQMANLSTDIVWLVKESITHTTKDKDGNRLTKTEEVLTPKLYLRSANIAAGTLTPDGRYSTVSARNINMQLTGDLDNHGNIIAKDTAAITANNVNNTGTIYGNFVAVTADNTITNHGTLHANSAMSLDAKNRIINESQTTTQTNTQGRSSSSRSDISQIATISVGSGLKDKTDEQGSSLATLTIQAGNHILNKAANMQNTGGSTQMTAKNGIDIGTITTSNHISAVADDKNHFKYSQTQDVGSNISSYGDTIITTTAKNADINIQGSHLDSATGTTAIIGTEDVRMTEGRRTQSVESASQFTNRRLTGSKTEQSSFEQHSTTSIKNQVSGNQVVISGVNTTLVATEVLADKDILIKADKELLIGSAEDSLSRHRSQQTTKKGVFSTSPTSVTLGKQQTRQENSHEQTTYTGSLIGTTGGNIRLESGDKIDVINSDIIAQKDETDANTGNILFKAQAVNITSQNATAANTHSFAQKTTGVTASVSSSLVSDIQSIETLKDATQDTDSRRAKLMGGLAAASKVRTLNQNLQDGKLGSVRAQATISSQSTKSHSHSYQETNDAATIHTDGNLAFDVKGKGDDSTLTVTGSNISVGKDLYNQVESSVIYQASTQTSTTTSQNSSKGAGFGVYASANLSTDGLSSNSAGFTVNANKAKGSSHEIATTHTNTQVTVGGTTVNDIGGSLTLDGANLTTDHLTGTVGKDLIVKSRQDTYQYTHDQKQAGFSADVGFDGKPQSFSINGGKTDVDADYAQVTHQSGIKAKESTLSVQGQGKFTGGYLITDAGKNQTQFAQGIQTQDIENHLNYQGDAISVGIGVADTRSPNGKAKPALQGLGYGTITPTHKTSTTRTAITDQAGLSHINTGSFKQKEVQNQLNPIITNDFNKEQALKELNAQVVITTEFGKEAPKAVADFADKQAFKLIQNLDELNNKNIDTTSDEYQNTIKEIDKWSEGGIYRVALHTAVAALATGTIEGAATTGAVAGVAPRLNEIQDKLTEKLIEQGLDKNTAESMSNSVLSLAIAGVGAGTGLDTSSIAYAVNADAFNRQLHANKGENWVIEELYKRQGGNKKWSKEQIANALRAANFKKGNFYESADSHNAVPSNRPDLSYDNLVGIQWNNHGTGISLNIPKVDPNLVGYIQSHTGKGDFASYQYTWNNNRIVGNQQSSTIPRATGVQAPTYPQSALESYNNTTKSSNVNISGARTTNSYITDSLGKYGDSVVNTTLSGVNGEVEAGGTAVVILGVRQATGVVFDTEGKICTTHTTCALAGPMVGGYVHTGGSLSTGTATPGSRTWQLTGTGAVALGGGYGLGGSINSDGSITGGVEGTMGGALGGAIMICSKKVGDNCVDQ</sequence>
<gene>
    <name evidence="3" type="ORF">A7456_10335</name>
    <name evidence="4" type="ORF">I6G26_02280</name>
</gene>
<dbReference type="Pfam" id="PF05860">
    <property type="entry name" value="TPS"/>
    <property type="match status" value="1"/>
</dbReference>